<sequence>MVPPRIKAPGLGLTALISGTCRRELGLESPPSAGQILWHTFQVRMEYDICLLFVFLGTLVALSSRKRRNSALAVAVDVLSSLYLLYATYNRNFIIKHTEIALWMSNVCSESAGALIYQYIIFSLVSWMASSFLECSSSFHLAKLSDMKLRSPTILWKVRWSPSRFLVLMTATIFTKHRGGEDEAWRWVLRLSVVEYLSEAGEYRVVWLAQSVVSTLCSCFVFRAIWQVLSTCTGTTAVGNRLKVGTFLGAWLGFYALACHPRDETGISMSDDWSLLIYLHLSRAAESARMAIQVVYLLSCTFPASELYLKFHMILCNNLLSKYSTANSVAYIDMYLQIVLMAFTCIYPLFYGQQVINAPIEEPQPPEVDPIHNWLEAPQRGGGPTLHDLPARHPLHLNVQHAPVEDVCIFPQAVQATERNCPFNIQMVISGQHPISVTIQQTSVHNNFHHPFSVATGSTTGWLAFPAQDNTIVANMQYQRPQTQMYFPLQPNVDAEQEFGANHNDKLAT</sequence>
<dbReference type="Proteomes" id="UP001174909">
    <property type="component" value="Unassembled WGS sequence"/>
</dbReference>
<keyword evidence="2" id="KW-1185">Reference proteome</keyword>
<accession>A0AA35TKL8</accession>
<protein>
    <submittedName>
        <fullName evidence="1">Uncharacterized protein</fullName>
    </submittedName>
</protein>
<dbReference type="EMBL" id="CASHTH010003821">
    <property type="protein sequence ID" value="CAI8049888.1"/>
    <property type="molecule type" value="Genomic_DNA"/>
</dbReference>
<name>A0AA35TKL8_GEOBA</name>
<evidence type="ECO:0000313" key="2">
    <source>
        <dbReference type="Proteomes" id="UP001174909"/>
    </source>
</evidence>
<reference evidence="1" key="1">
    <citation type="submission" date="2023-03" db="EMBL/GenBank/DDBJ databases">
        <authorList>
            <person name="Steffen K."/>
            <person name="Cardenas P."/>
        </authorList>
    </citation>
    <scope>NUCLEOTIDE SEQUENCE</scope>
</reference>
<proteinExistence type="predicted"/>
<organism evidence="1 2">
    <name type="scientific">Geodia barretti</name>
    <name type="common">Barrett's horny sponge</name>
    <dbReference type="NCBI Taxonomy" id="519541"/>
    <lineage>
        <taxon>Eukaryota</taxon>
        <taxon>Metazoa</taxon>
        <taxon>Porifera</taxon>
        <taxon>Demospongiae</taxon>
        <taxon>Heteroscleromorpha</taxon>
        <taxon>Tetractinellida</taxon>
        <taxon>Astrophorina</taxon>
        <taxon>Geodiidae</taxon>
        <taxon>Geodia</taxon>
    </lineage>
</organism>
<comment type="caution">
    <text evidence="1">The sequence shown here is derived from an EMBL/GenBank/DDBJ whole genome shotgun (WGS) entry which is preliminary data.</text>
</comment>
<evidence type="ECO:0000313" key="1">
    <source>
        <dbReference type="EMBL" id="CAI8049888.1"/>
    </source>
</evidence>
<gene>
    <name evidence="1" type="ORF">GBAR_LOCUS27459</name>
</gene>
<dbReference type="AlphaFoldDB" id="A0AA35TKL8"/>